<proteinExistence type="predicted"/>
<organism evidence="2 3">
    <name type="scientific">Echria macrotheca</name>
    <dbReference type="NCBI Taxonomy" id="438768"/>
    <lineage>
        <taxon>Eukaryota</taxon>
        <taxon>Fungi</taxon>
        <taxon>Dikarya</taxon>
        <taxon>Ascomycota</taxon>
        <taxon>Pezizomycotina</taxon>
        <taxon>Sordariomycetes</taxon>
        <taxon>Sordariomycetidae</taxon>
        <taxon>Sordariales</taxon>
        <taxon>Schizotheciaceae</taxon>
        <taxon>Echria</taxon>
    </lineage>
</organism>
<name>A0AAJ0B9C4_9PEZI</name>
<evidence type="ECO:0000256" key="1">
    <source>
        <dbReference type="SAM" id="MobiDB-lite"/>
    </source>
</evidence>
<feature type="compositionally biased region" description="Basic residues" evidence="1">
    <location>
        <begin position="34"/>
        <end position="43"/>
    </location>
</feature>
<sequence>TPRAVECGRAAWRGPSSPQLFLASTSVTWRAISRRHRPTRPQRGRIPTGARPTETARERRRRPTRCSRLTCRRGARRVDARTRISRGPERSVIHPPRQSQPACLMAESHSFEAPSPAARADCVDWPRQKILPPESQITLTAFLTCGASSPHNRQHDLAHELPIHTRAAPRARRCRYVPKRRHTRYARHRRLNRPSHPSLASRRHLALGGPPPPRARLLPSDCNRPESEPQALVYSDAYQVASAPQVDRTFLLPTKTNTTANRKQPESITVLPNVANLTLSVLKRALPYHRH</sequence>
<feature type="region of interest" description="Disordered" evidence="1">
    <location>
        <begin position="34"/>
        <end position="65"/>
    </location>
</feature>
<keyword evidence="3" id="KW-1185">Reference proteome</keyword>
<dbReference type="Proteomes" id="UP001239445">
    <property type="component" value="Unassembled WGS sequence"/>
</dbReference>
<feature type="non-terminal residue" evidence="2">
    <location>
        <position position="1"/>
    </location>
</feature>
<feature type="region of interest" description="Disordered" evidence="1">
    <location>
        <begin position="188"/>
        <end position="228"/>
    </location>
</feature>
<reference evidence="2" key="1">
    <citation type="submission" date="2023-06" db="EMBL/GenBank/DDBJ databases">
        <title>Genome-scale phylogeny and comparative genomics of the fungal order Sordariales.</title>
        <authorList>
            <consortium name="Lawrence Berkeley National Laboratory"/>
            <person name="Hensen N."/>
            <person name="Bonometti L."/>
            <person name="Westerberg I."/>
            <person name="Brannstrom I.O."/>
            <person name="Guillou S."/>
            <person name="Cros-Aarteil S."/>
            <person name="Calhoun S."/>
            <person name="Haridas S."/>
            <person name="Kuo A."/>
            <person name="Mondo S."/>
            <person name="Pangilinan J."/>
            <person name="Riley R."/>
            <person name="Labutti K."/>
            <person name="Andreopoulos B."/>
            <person name="Lipzen A."/>
            <person name="Chen C."/>
            <person name="Yanf M."/>
            <person name="Daum C."/>
            <person name="Ng V."/>
            <person name="Clum A."/>
            <person name="Steindorff A."/>
            <person name="Ohm R."/>
            <person name="Martin F."/>
            <person name="Silar P."/>
            <person name="Natvig D."/>
            <person name="Lalanne C."/>
            <person name="Gautier V."/>
            <person name="Ament-Velasquez S.L."/>
            <person name="Kruys A."/>
            <person name="Hutchinson M.I."/>
            <person name="Powell A.J."/>
            <person name="Barry K."/>
            <person name="Miller A.N."/>
            <person name="Grigoriev I.V."/>
            <person name="Debuchy R."/>
            <person name="Gladieux P."/>
            <person name="Thoren M.H."/>
            <person name="Johannesson H."/>
        </authorList>
    </citation>
    <scope>NUCLEOTIDE SEQUENCE</scope>
    <source>
        <strain evidence="2">PSN4</strain>
    </source>
</reference>
<comment type="caution">
    <text evidence="2">The sequence shown here is derived from an EMBL/GenBank/DDBJ whole genome shotgun (WGS) entry which is preliminary data.</text>
</comment>
<evidence type="ECO:0000313" key="3">
    <source>
        <dbReference type="Proteomes" id="UP001239445"/>
    </source>
</evidence>
<dbReference type="EMBL" id="MU839836">
    <property type="protein sequence ID" value="KAK1754081.1"/>
    <property type="molecule type" value="Genomic_DNA"/>
</dbReference>
<dbReference type="AlphaFoldDB" id="A0AAJ0B9C4"/>
<gene>
    <name evidence="2" type="ORF">QBC47DRAFT_429616</name>
</gene>
<protein>
    <submittedName>
        <fullName evidence="2">Uncharacterized protein</fullName>
    </submittedName>
</protein>
<evidence type="ECO:0000313" key="2">
    <source>
        <dbReference type="EMBL" id="KAK1754081.1"/>
    </source>
</evidence>
<accession>A0AAJ0B9C4</accession>